<feature type="region of interest" description="Disordered" evidence="8">
    <location>
        <begin position="1"/>
        <end position="29"/>
    </location>
</feature>
<evidence type="ECO:0000256" key="6">
    <source>
        <dbReference type="ARBA" id="ARBA00023136"/>
    </source>
</evidence>
<keyword evidence="4" id="KW-1134">Transmembrane beta strand</keyword>
<dbReference type="GO" id="GO:0015562">
    <property type="term" value="F:efflux transmembrane transporter activity"/>
    <property type="evidence" value="ECO:0007669"/>
    <property type="project" value="InterPro"/>
</dbReference>
<evidence type="ECO:0000256" key="5">
    <source>
        <dbReference type="ARBA" id="ARBA00022692"/>
    </source>
</evidence>
<dbReference type="AlphaFoldDB" id="A0A2S5TLA3"/>
<accession>A0A2S5TLA3</accession>
<dbReference type="GO" id="GO:1990281">
    <property type="term" value="C:efflux pump complex"/>
    <property type="evidence" value="ECO:0007669"/>
    <property type="project" value="TreeGrafter"/>
</dbReference>
<dbReference type="NCBIfam" id="TIGR01844">
    <property type="entry name" value="type_I_sec_TolC"/>
    <property type="match status" value="1"/>
</dbReference>
<reference evidence="9 10" key="1">
    <citation type="submission" date="2018-02" db="EMBL/GenBank/DDBJ databases">
        <title>Genome sequencing of Solimonas sp. HR-BB.</title>
        <authorList>
            <person name="Lee Y."/>
            <person name="Jeon C.O."/>
        </authorList>
    </citation>
    <scope>NUCLEOTIDE SEQUENCE [LARGE SCALE GENOMIC DNA]</scope>
    <source>
        <strain evidence="9 10">HR-BB</strain>
    </source>
</reference>
<evidence type="ECO:0000256" key="2">
    <source>
        <dbReference type="ARBA" id="ARBA00007613"/>
    </source>
</evidence>
<evidence type="ECO:0000256" key="7">
    <source>
        <dbReference type="ARBA" id="ARBA00023237"/>
    </source>
</evidence>
<dbReference type="InterPro" id="IPR003423">
    <property type="entry name" value="OMP_efflux"/>
</dbReference>
<protein>
    <recommendedName>
        <fullName evidence="11">Type I secretion protein TolC</fullName>
    </recommendedName>
</protein>
<evidence type="ECO:0000313" key="10">
    <source>
        <dbReference type="Proteomes" id="UP000238220"/>
    </source>
</evidence>
<comment type="caution">
    <text evidence="9">The sequence shown here is derived from an EMBL/GenBank/DDBJ whole genome shotgun (WGS) entry which is preliminary data.</text>
</comment>
<proteinExistence type="inferred from homology"/>
<comment type="subcellular location">
    <subcellularLocation>
        <location evidence="1">Cell outer membrane</location>
    </subcellularLocation>
</comment>
<dbReference type="Pfam" id="PF02321">
    <property type="entry name" value="OEP"/>
    <property type="match status" value="2"/>
</dbReference>
<keyword evidence="6" id="KW-0472">Membrane</keyword>
<comment type="similarity">
    <text evidence="2">Belongs to the outer membrane factor (OMF) (TC 1.B.17) family.</text>
</comment>
<evidence type="ECO:0000256" key="4">
    <source>
        <dbReference type="ARBA" id="ARBA00022452"/>
    </source>
</evidence>
<keyword evidence="7" id="KW-0998">Cell outer membrane</keyword>
<dbReference type="EMBL" id="PSNW01000001">
    <property type="protein sequence ID" value="PPE75764.1"/>
    <property type="molecule type" value="Genomic_DNA"/>
</dbReference>
<evidence type="ECO:0000313" key="9">
    <source>
        <dbReference type="EMBL" id="PPE75764.1"/>
    </source>
</evidence>
<organism evidence="9 10">
    <name type="scientific">Solimonas fluminis</name>
    <dbReference type="NCBI Taxonomy" id="2086571"/>
    <lineage>
        <taxon>Bacteria</taxon>
        <taxon>Pseudomonadati</taxon>
        <taxon>Pseudomonadota</taxon>
        <taxon>Gammaproteobacteria</taxon>
        <taxon>Nevskiales</taxon>
        <taxon>Nevskiaceae</taxon>
        <taxon>Solimonas</taxon>
    </lineage>
</organism>
<sequence length="485" mass="52945">MRNSSSNNKDPSRDRSPVRTTTRTHMRLRKTPGAGRIARAVLGAWLAVGLQATASAQGQTDLLAVYSDALERNPQYRADAAQYHAAQQLVPAAFGKMLPQIGLRARYEHIWEKIDGQYYNVQNFSFDDDYDRHGYGGVLQQVIYNGALWADLDAARLRVAQAGFALEGRQDALGVQVVENYFAALGAEEGLRYANAEVETLRQESEQASARADAGLALEADKQVALAAYELALARQAEARSLVESTKLQLESLTGKRYGALKLLPADVALELPQPMDENAWIERARTHNAFVLARTAGLEVARKELVSARRERWPRLNALGQAFWDDHGGGVVGEREEEEQRIGLVLDLPIYSGGQVSARIEANKAGVTGAEALLEQARAEAVQATRQAYLTITTGLLKAQGLKRAVDAANAAEQATRAAYEAGTRTNADLLQAIGTRYDAERNYALIRYRILHASVQLRAASGTLVTADLIGLNRQLQAGELTP</sequence>
<dbReference type="PANTHER" id="PTHR30026">
    <property type="entry name" value="OUTER MEMBRANE PROTEIN TOLC"/>
    <property type="match status" value="1"/>
</dbReference>
<dbReference type="OrthoDB" id="9813458at2"/>
<evidence type="ECO:0000256" key="1">
    <source>
        <dbReference type="ARBA" id="ARBA00004442"/>
    </source>
</evidence>
<dbReference type="SUPFAM" id="SSF56954">
    <property type="entry name" value="Outer membrane efflux proteins (OEP)"/>
    <property type="match status" value="1"/>
</dbReference>
<dbReference type="GO" id="GO:0015288">
    <property type="term" value="F:porin activity"/>
    <property type="evidence" value="ECO:0007669"/>
    <property type="project" value="TreeGrafter"/>
</dbReference>
<dbReference type="GO" id="GO:0009279">
    <property type="term" value="C:cell outer membrane"/>
    <property type="evidence" value="ECO:0007669"/>
    <property type="project" value="UniProtKB-SubCell"/>
</dbReference>
<evidence type="ECO:0008006" key="11">
    <source>
        <dbReference type="Google" id="ProtNLM"/>
    </source>
</evidence>
<evidence type="ECO:0000256" key="3">
    <source>
        <dbReference type="ARBA" id="ARBA00022448"/>
    </source>
</evidence>
<dbReference type="Gene3D" id="1.20.1600.10">
    <property type="entry name" value="Outer membrane efflux proteins (OEP)"/>
    <property type="match status" value="1"/>
</dbReference>
<name>A0A2S5TLA3_9GAMM</name>
<dbReference type="PANTHER" id="PTHR30026:SF20">
    <property type="entry name" value="OUTER MEMBRANE PROTEIN TOLC"/>
    <property type="match status" value="1"/>
</dbReference>
<keyword evidence="5" id="KW-0812">Transmembrane</keyword>
<gene>
    <name evidence="9" type="ORF">C3942_02400</name>
</gene>
<evidence type="ECO:0000256" key="8">
    <source>
        <dbReference type="SAM" id="MobiDB-lite"/>
    </source>
</evidence>
<keyword evidence="3" id="KW-0813">Transport</keyword>
<keyword evidence="10" id="KW-1185">Reference proteome</keyword>
<dbReference type="InterPro" id="IPR010130">
    <property type="entry name" value="T1SS_OMP_TolC"/>
</dbReference>
<dbReference type="Proteomes" id="UP000238220">
    <property type="component" value="Unassembled WGS sequence"/>
</dbReference>
<dbReference type="InterPro" id="IPR051906">
    <property type="entry name" value="TolC-like"/>
</dbReference>